<dbReference type="RefSeq" id="WP_047762918.1">
    <property type="nucleotide sequence ID" value="NZ_LAQL01000003.1"/>
</dbReference>
<evidence type="ECO:0000313" key="1">
    <source>
        <dbReference type="EMBL" id="KLN61583.1"/>
    </source>
</evidence>
<sequence length="127" mass="13880">MPLVRIYHPSSNDPLYPSALSQGVHRALIDAFGIPADDYFQVVTSLQAGTELIGPEAFMGIAHSDDLVIIQITCAKGRTVEQKKVLYEAIVENVSNDPGVPRNDVIINLVETKRENWSFGNGQAPFA</sequence>
<dbReference type="Gene3D" id="3.30.429.10">
    <property type="entry name" value="Macrophage Migration Inhibitory Factor"/>
    <property type="match status" value="1"/>
</dbReference>
<keyword evidence="2" id="KW-1185">Reference proteome</keyword>
<comment type="caution">
    <text evidence="1">The sequence shown here is derived from an EMBL/GenBank/DDBJ whole genome shotgun (WGS) entry which is preliminary data.</text>
</comment>
<proteinExistence type="predicted"/>
<organism evidence="1 2">
    <name type="scientific">Kiloniella spongiae</name>
    <dbReference type="NCBI Taxonomy" id="1489064"/>
    <lineage>
        <taxon>Bacteria</taxon>
        <taxon>Pseudomonadati</taxon>
        <taxon>Pseudomonadota</taxon>
        <taxon>Alphaproteobacteria</taxon>
        <taxon>Rhodospirillales</taxon>
        <taxon>Kiloniellaceae</taxon>
        <taxon>Kiloniella</taxon>
    </lineage>
</organism>
<accession>A0A0H2MGS3</accession>
<dbReference type="PANTHER" id="PTHR38460">
    <property type="entry name" value="TAUTOMERASE YOLI-RELATED"/>
    <property type="match status" value="1"/>
</dbReference>
<dbReference type="InterPro" id="IPR037479">
    <property type="entry name" value="Tauto_MSAD"/>
</dbReference>
<name>A0A0H2MGS3_9PROT</name>
<dbReference type="STRING" id="1489064.WH96_04300"/>
<dbReference type="InterPro" id="IPR014347">
    <property type="entry name" value="Tautomerase/MIF_sf"/>
</dbReference>
<dbReference type="OrthoDB" id="9804765at2"/>
<dbReference type="PANTHER" id="PTHR38460:SF1">
    <property type="entry name" value="TAUTOMERASE YOLI-RELATED"/>
    <property type="match status" value="1"/>
</dbReference>
<dbReference type="Proteomes" id="UP000035444">
    <property type="component" value="Unassembled WGS sequence"/>
</dbReference>
<dbReference type="SUPFAM" id="SSF55331">
    <property type="entry name" value="Tautomerase/MIF"/>
    <property type="match status" value="1"/>
</dbReference>
<reference evidence="1 2" key="1">
    <citation type="submission" date="2015-03" db="EMBL/GenBank/DDBJ databases">
        <title>Genome Sequence of Kiloniella spongiae MEBiC09566, isolated from a marine sponge.</title>
        <authorList>
            <person name="Shao Z."/>
            <person name="Wang L."/>
            <person name="Li X."/>
        </authorList>
    </citation>
    <scope>NUCLEOTIDE SEQUENCE [LARGE SCALE GENOMIC DNA]</scope>
    <source>
        <strain evidence="1 2">MEBiC09566</strain>
    </source>
</reference>
<dbReference type="Pfam" id="PF14552">
    <property type="entry name" value="Tautomerase_2"/>
    <property type="match status" value="1"/>
</dbReference>
<evidence type="ECO:0000313" key="2">
    <source>
        <dbReference type="Proteomes" id="UP000035444"/>
    </source>
</evidence>
<dbReference type="AlphaFoldDB" id="A0A0H2MGS3"/>
<gene>
    <name evidence="1" type="ORF">WH96_04300</name>
</gene>
<protein>
    <submittedName>
        <fullName evidence="1">4-oxalocrotonate tautomerase</fullName>
    </submittedName>
</protein>
<dbReference type="EMBL" id="LAQL01000003">
    <property type="protein sequence ID" value="KLN61583.1"/>
    <property type="molecule type" value="Genomic_DNA"/>
</dbReference>